<sequence>MVHATQSRAASIARAISVACPLETGMPMTGVSTGPARDMVATETSDTLIATPSCDQVCSDCQLRL</sequence>
<proteinExistence type="predicted"/>
<gene>
    <name evidence="1" type="ORF">FGF80_17280</name>
</gene>
<organism evidence="1 2">
    <name type="scientific">Natrinema pallidum</name>
    <dbReference type="NCBI Taxonomy" id="69527"/>
    <lineage>
        <taxon>Archaea</taxon>
        <taxon>Methanobacteriati</taxon>
        <taxon>Methanobacteriota</taxon>
        <taxon>Stenosarchaea group</taxon>
        <taxon>Halobacteria</taxon>
        <taxon>Halobacteriales</taxon>
        <taxon>Natrialbaceae</taxon>
        <taxon>Natrinema</taxon>
    </lineage>
</organism>
<protein>
    <submittedName>
        <fullName evidence="1">Uncharacterized protein</fullName>
    </submittedName>
</protein>
<name>A0A4P9TL41_9EURY</name>
<dbReference type="Proteomes" id="UP000307562">
    <property type="component" value="Chromosome"/>
</dbReference>
<keyword evidence="2" id="KW-1185">Reference proteome</keyword>
<dbReference type="EMBL" id="CP040637">
    <property type="protein sequence ID" value="QCW04862.1"/>
    <property type="molecule type" value="Genomic_DNA"/>
</dbReference>
<dbReference type="KEGG" id="npl:FGF80_17280"/>
<reference evidence="2" key="1">
    <citation type="submission" date="2019-05" db="EMBL/GenBank/DDBJ databases">
        <title>Complete Genome Sequence and Methylation Pattern of the Halophilic Archaeon Natrinema pallidum BOL6-1.</title>
        <authorList>
            <person name="DasSarma P."/>
            <person name="DasSarma B.P."/>
            <person name="DasSarma S.L."/>
            <person name="Martinez F.L."/>
            <person name="Guzman D."/>
            <person name="Roberts R.J."/>
            <person name="DasSarma S."/>
        </authorList>
    </citation>
    <scope>NUCLEOTIDE SEQUENCE [LARGE SCALE GENOMIC DNA]</scope>
    <source>
        <strain evidence="2">BOL6-1</strain>
    </source>
</reference>
<accession>A0A4P9TL41</accession>
<dbReference type="AlphaFoldDB" id="A0A4P9TL41"/>
<evidence type="ECO:0000313" key="2">
    <source>
        <dbReference type="Proteomes" id="UP000307562"/>
    </source>
</evidence>
<evidence type="ECO:0000313" key="1">
    <source>
        <dbReference type="EMBL" id="QCW04862.1"/>
    </source>
</evidence>